<dbReference type="RefSeq" id="WP_197169510.1">
    <property type="nucleotide sequence ID" value="NZ_SJPT01000015.1"/>
</dbReference>
<dbReference type="PANTHER" id="PTHR30332:SF24">
    <property type="entry name" value="SECRETIN GSPD-RELATED"/>
    <property type="match status" value="1"/>
</dbReference>
<evidence type="ECO:0000313" key="11">
    <source>
        <dbReference type="Proteomes" id="UP000316304"/>
    </source>
</evidence>
<dbReference type="GO" id="GO:0009279">
    <property type="term" value="C:cell outer membrane"/>
    <property type="evidence" value="ECO:0007669"/>
    <property type="project" value="UniProtKB-SubCell"/>
</dbReference>
<gene>
    <name evidence="10" type="primary">pulD_2</name>
    <name evidence="10" type="ORF">Pla52o_54720</name>
</gene>
<feature type="domain" description="NolW-like" evidence="9">
    <location>
        <begin position="575"/>
        <end position="655"/>
    </location>
</feature>
<feature type="region of interest" description="Disordered" evidence="6">
    <location>
        <begin position="1061"/>
        <end position="1123"/>
    </location>
</feature>
<protein>
    <submittedName>
        <fullName evidence="10">Type II secretion system protein D</fullName>
    </submittedName>
</protein>
<comment type="subcellular location">
    <subcellularLocation>
        <location evidence="5">Cell outer membrane</location>
    </subcellularLocation>
    <subcellularLocation>
        <location evidence="1">Membrane</location>
    </subcellularLocation>
</comment>
<dbReference type="EMBL" id="SJPT01000015">
    <property type="protein sequence ID" value="TWU17133.1"/>
    <property type="molecule type" value="Genomic_DNA"/>
</dbReference>
<evidence type="ECO:0000259" key="8">
    <source>
        <dbReference type="Pfam" id="PF00263"/>
    </source>
</evidence>
<keyword evidence="3" id="KW-0472">Membrane</keyword>
<keyword evidence="5" id="KW-0813">Transport</keyword>
<evidence type="ECO:0000256" key="1">
    <source>
        <dbReference type="ARBA" id="ARBA00004370"/>
    </source>
</evidence>
<feature type="domain" description="NolW-like" evidence="9">
    <location>
        <begin position="399"/>
        <end position="484"/>
    </location>
</feature>
<dbReference type="Gene3D" id="3.30.1370.120">
    <property type="match status" value="5"/>
</dbReference>
<evidence type="ECO:0000256" key="5">
    <source>
        <dbReference type="RuleBase" id="RU004004"/>
    </source>
</evidence>
<accession>A0A5C6BXU9</accession>
<organism evidence="10 11">
    <name type="scientific">Novipirellula galeiformis</name>
    <dbReference type="NCBI Taxonomy" id="2528004"/>
    <lineage>
        <taxon>Bacteria</taxon>
        <taxon>Pseudomonadati</taxon>
        <taxon>Planctomycetota</taxon>
        <taxon>Planctomycetia</taxon>
        <taxon>Pirellulales</taxon>
        <taxon>Pirellulaceae</taxon>
        <taxon>Novipirellula</taxon>
    </lineage>
</organism>
<sequence length="1123" mass="120747" precursor="true">MHTRQLWSILAATLVLLQSSVVAHAQSPLLAPESGRREVTMPPAQMESIQASLHAIFPARMQVDSNNARRMELRTDTAKAMIEFRPTELRVVLDGSSSLTTELARLCSMLALQASGVPVKAMPLNENGQASFARSSLIHAARDPDAGSKSPFRLPKLSGNGTRQGIPAQLAAAPQTAAPQAADANRDPNSPATEAIPAAADEGSLPVPPFEGVQVEMLPEIDAIILRGRDQQLEELAEIIKRLDEASELSQPEIEIVPLHHTNVESVATLISQSQQELLRTRQGKVTVTPLIKPNSLLLIGWGEAVTVIKELITKLDRPVSPDTQFAVIQLRHAQASAVQPQLQSFFQNRGGLSPAIQTMVDNRSNAIIVHASPRDLQEIQLLLQRLDVPRGGAMQQARVFEIHHSLAADVASTLEQALAASAPGNQSSLQLLDKDGQPVATSGILGSSKITVNDRNNTIIVSTAPENLDLVQRLIEQLDKPGMVAKIKIFPIYNGDAGDLVEMLRSLIPSQNPGTAGSPQLSSARDEASLVPLRFTVDGRGNNIIAVGSEGDLNIVEALIVRLDESDTMQRKSTVYQLKNSPAVDVALAVNEFLRSKRQVENASPASTNPFAQIEKEVVVVPEPVQNKLILSATPRYYEEVSRLIEQLDEQPPQVMIQVMIAEITLGDTDEFGVELGLQDSVLFDRSLLGDLLTRTSTTNTSTPAGVVTETVQEIVGATNVPGFDFNSPLPLGNSGSSNSLANSGRVGGQSISNFSVGRNNDQAGFGGLVLSASSENVSFLLRALQETQRLEILSRPQVLTLDNQQAFIQVGQRVPRIVNSIVNQNGAQNNVELENVGLIIGVTPRISPDNNVVMEIDAEKSKLGPEDQGIPVSISADGTVIRSPRIDTITAQATVSAADGETIILGGLISRSTRTIHRQVPWLGDLPLLKHLFSYDYFDMQRTELLIIMTPHVVRSQGDMEQLKQAEFARMSWCEADVFNIHGDVYPAADLTTELIDRSDWDVIYPDDDPRGLPEPTVNEALPFQPTIAPPLTSQTELNPTAKGASSRAWVPTALPPVQPVSHEASGASPTLGAIQAGTPTQQTHSPSTTPSWIDFASEQGAPNGIAPVGLSGQENSAGSR</sequence>
<reference evidence="10 11" key="1">
    <citation type="submission" date="2019-02" db="EMBL/GenBank/DDBJ databases">
        <title>Deep-cultivation of Planctomycetes and their phenomic and genomic characterization uncovers novel biology.</title>
        <authorList>
            <person name="Wiegand S."/>
            <person name="Jogler M."/>
            <person name="Boedeker C."/>
            <person name="Pinto D."/>
            <person name="Vollmers J."/>
            <person name="Rivas-Marin E."/>
            <person name="Kohn T."/>
            <person name="Peeters S.H."/>
            <person name="Heuer A."/>
            <person name="Rast P."/>
            <person name="Oberbeckmann S."/>
            <person name="Bunk B."/>
            <person name="Jeske O."/>
            <person name="Meyerdierks A."/>
            <person name="Storesund J.E."/>
            <person name="Kallscheuer N."/>
            <person name="Luecker S."/>
            <person name="Lage O.M."/>
            <person name="Pohl T."/>
            <person name="Merkel B.J."/>
            <person name="Hornburger P."/>
            <person name="Mueller R.-W."/>
            <person name="Bruemmer F."/>
            <person name="Labrenz M."/>
            <person name="Spormann A.M."/>
            <person name="Op Den Camp H."/>
            <person name="Overmann J."/>
            <person name="Amann R."/>
            <person name="Jetten M.S.M."/>
            <person name="Mascher T."/>
            <person name="Medema M.H."/>
            <person name="Devos D.P."/>
            <person name="Kaster A.-K."/>
            <person name="Ovreas L."/>
            <person name="Rohde M."/>
            <person name="Galperin M.Y."/>
            <person name="Jogler C."/>
        </authorList>
    </citation>
    <scope>NUCLEOTIDE SEQUENCE [LARGE SCALE GENOMIC DNA]</scope>
    <source>
        <strain evidence="10 11">Pla52o</strain>
    </source>
</reference>
<evidence type="ECO:0000256" key="2">
    <source>
        <dbReference type="ARBA" id="ARBA00022729"/>
    </source>
</evidence>
<name>A0A5C6BXU9_9BACT</name>
<dbReference type="InterPro" id="IPR001775">
    <property type="entry name" value="GspD/PilQ"/>
</dbReference>
<feature type="region of interest" description="Disordered" evidence="6">
    <location>
        <begin position="142"/>
        <end position="206"/>
    </location>
</feature>
<dbReference type="Pfam" id="PF00263">
    <property type="entry name" value="Secretin"/>
    <property type="match status" value="1"/>
</dbReference>
<evidence type="ECO:0000313" key="10">
    <source>
        <dbReference type="EMBL" id="TWU17133.1"/>
    </source>
</evidence>
<keyword evidence="2 7" id="KW-0732">Signal</keyword>
<dbReference type="InterPro" id="IPR004845">
    <property type="entry name" value="T2SS_GspD_CS"/>
</dbReference>
<evidence type="ECO:0000256" key="3">
    <source>
        <dbReference type="ARBA" id="ARBA00023136"/>
    </source>
</evidence>
<evidence type="ECO:0000256" key="4">
    <source>
        <dbReference type="RuleBase" id="RU004003"/>
    </source>
</evidence>
<feature type="signal peptide" evidence="7">
    <location>
        <begin position="1"/>
        <end position="25"/>
    </location>
</feature>
<dbReference type="InterPro" id="IPR005644">
    <property type="entry name" value="NolW-like"/>
</dbReference>
<dbReference type="Pfam" id="PF03958">
    <property type="entry name" value="Secretin_N"/>
    <property type="match status" value="3"/>
</dbReference>
<comment type="similarity">
    <text evidence="4">Belongs to the bacterial secretin family.</text>
</comment>
<dbReference type="AlphaFoldDB" id="A0A5C6BXU9"/>
<proteinExistence type="inferred from homology"/>
<feature type="compositionally biased region" description="Low complexity" evidence="6">
    <location>
        <begin position="1081"/>
        <end position="1094"/>
    </location>
</feature>
<dbReference type="InterPro" id="IPR038591">
    <property type="entry name" value="NolW-like_sf"/>
</dbReference>
<feature type="compositionally biased region" description="Low complexity" evidence="6">
    <location>
        <begin position="167"/>
        <end position="183"/>
    </location>
</feature>
<keyword evidence="11" id="KW-1185">Reference proteome</keyword>
<comment type="caution">
    <text evidence="10">The sequence shown here is derived from an EMBL/GenBank/DDBJ whole genome shotgun (WGS) entry which is preliminary data.</text>
</comment>
<feature type="chain" id="PRO_5022942111" evidence="7">
    <location>
        <begin position="26"/>
        <end position="1123"/>
    </location>
</feature>
<evidence type="ECO:0000256" key="7">
    <source>
        <dbReference type="SAM" id="SignalP"/>
    </source>
</evidence>
<feature type="domain" description="Type II/III secretion system secretin-like" evidence="8">
    <location>
        <begin position="785"/>
        <end position="957"/>
    </location>
</feature>
<feature type="domain" description="NolW-like" evidence="9">
    <location>
        <begin position="327"/>
        <end position="391"/>
    </location>
</feature>
<evidence type="ECO:0000256" key="6">
    <source>
        <dbReference type="SAM" id="MobiDB-lite"/>
    </source>
</evidence>
<dbReference type="PRINTS" id="PR00811">
    <property type="entry name" value="BCTERIALGSPD"/>
</dbReference>
<dbReference type="PROSITE" id="PS00875">
    <property type="entry name" value="T2SP_D"/>
    <property type="match status" value="1"/>
</dbReference>
<dbReference type="GO" id="GO:0009306">
    <property type="term" value="P:protein secretion"/>
    <property type="evidence" value="ECO:0007669"/>
    <property type="project" value="InterPro"/>
</dbReference>
<dbReference type="InterPro" id="IPR004846">
    <property type="entry name" value="T2SS/T3SS_dom"/>
</dbReference>
<dbReference type="PANTHER" id="PTHR30332">
    <property type="entry name" value="PROBABLE GENERAL SECRETION PATHWAY PROTEIN D"/>
    <property type="match status" value="1"/>
</dbReference>
<dbReference type="Proteomes" id="UP000316304">
    <property type="component" value="Unassembled WGS sequence"/>
</dbReference>
<evidence type="ECO:0000259" key="9">
    <source>
        <dbReference type="Pfam" id="PF03958"/>
    </source>
</evidence>
<dbReference type="InterPro" id="IPR050810">
    <property type="entry name" value="Bact_Secretion_Sys_Channel"/>
</dbReference>
<dbReference type="GO" id="GO:0015627">
    <property type="term" value="C:type II protein secretion system complex"/>
    <property type="evidence" value="ECO:0007669"/>
    <property type="project" value="TreeGrafter"/>
</dbReference>